<dbReference type="InterPro" id="IPR046769">
    <property type="entry name" value="DOCKER_Lobe_A"/>
</dbReference>
<evidence type="ECO:0000259" key="2">
    <source>
        <dbReference type="Pfam" id="PF06920"/>
    </source>
</evidence>
<reference evidence="3 4" key="1">
    <citation type="journal article" date="2019" name="Philos. Trans. R. Soc. Lond., B, Biol. Sci.">
        <title>Ant behaviour and brain gene expression of defending hosts depend on the ecological success of the intruding social parasite.</title>
        <authorList>
            <person name="Kaur R."/>
            <person name="Stoldt M."/>
            <person name="Jongepier E."/>
            <person name="Feldmeyer B."/>
            <person name="Menzel F."/>
            <person name="Bornberg-Bauer E."/>
            <person name="Foitzik S."/>
        </authorList>
    </citation>
    <scope>NUCLEOTIDE SEQUENCE [LARGE SCALE GENOMIC DNA]</scope>
    <source>
        <tissue evidence="3">Whole body</tissue>
    </source>
</reference>
<evidence type="ECO:0000256" key="1">
    <source>
        <dbReference type="SAM" id="MobiDB-lite"/>
    </source>
</evidence>
<sequence>MKEFQEDPEMLLDVMYSSTWKGKITRKQQCLVHSAALGAEYLHLLEPGGGGRLVGAVALNAVTLNPLEENAVGDDALARKEEGLCLGPDFPESGLTGLLEHAASSFHALFQVTSRVDTPVSPTTNDNTVHQNPNGTTTHSSSTSPITDKNKQVKNGVSNIGDIEITTANADAWIGTDEAPSPVQPPSSASSGFTRKGQPSGSPILSKFY</sequence>
<proteinExistence type="predicted"/>
<accession>A0A4S2L7D6</accession>
<evidence type="ECO:0000313" key="3">
    <source>
        <dbReference type="EMBL" id="TGZ58166.1"/>
    </source>
</evidence>
<name>A0A4S2L7D6_9HYME</name>
<organism evidence="3 4">
    <name type="scientific">Temnothorax longispinosus</name>
    <dbReference type="NCBI Taxonomy" id="300112"/>
    <lineage>
        <taxon>Eukaryota</taxon>
        <taxon>Metazoa</taxon>
        <taxon>Ecdysozoa</taxon>
        <taxon>Arthropoda</taxon>
        <taxon>Hexapoda</taxon>
        <taxon>Insecta</taxon>
        <taxon>Pterygota</taxon>
        <taxon>Neoptera</taxon>
        <taxon>Endopterygota</taxon>
        <taxon>Hymenoptera</taxon>
        <taxon>Apocrita</taxon>
        <taxon>Aculeata</taxon>
        <taxon>Formicoidea</taxon>
        <taxon>Formicidae</taxon>
        <taxon>Myrmicinae</taxon>
        <taxon>Temnothorax</taxon>
    </lineage>
</organism>
<evidence type="ECO:0000313" key="4">
    <source>
        <dbReference type="Proteomes" id="UP000310200"/>
    </source>
</evidence>
<dbReference type="EMBL" id="QBLH01000037">
    <property type="protein sequence ID" value="TGZ58166.1"/>
    <property type="molecule type" value="Genomic_DNA"/>
</dbReference>
<dbReference type="Gene3D" id="1.25.40.410">
    <property type="match status" value="1"/>
</dbReference>
<keyword evidence="4" id="KW-1185">Reference proteome</keyword>
<protein>
    <submittedName>
        <fullName evidence="3">Dedicator of cytokinesis protein 7</fullName>
    </submittedName>
</protein>
<dbReference type="Proteomes" id="UP000310200">
    <property type="component" value="Unassembled WGS sequence"/>
</dbReference>
<dbReference type="STRING" id="300112.A0A4S2L7D6"/>
<feature type="region of interest" description="Disordered" evidence="1">
    <location>
        <begin position="117"/>
        <end position="155"/>
    </location>
</feature>
<comment type="caution">
    <text evidence="3">The sequence shown here is derived from an EMBL/GenBank/DDBJ whole genome shotgun (WGS) entry which is preliminary data.</text>
</comment>
<dbReference type="InterPro" id="IPR043161">
    <property type="entry name" value="DOCK_C_lobe_A"/>
</dbReference>
<dbReference type="AlphaFoldDB" id="A0A4S2L7D6"/>
<feature type="domain" description="DOCKER Lobe A" evidence="2">
    <location>
        <begin position="29"/>
        <end position="107"/>
    </location>
</feature>
<gene>
    <name evidence="3" type="ORF">DBV15_11514</name>
</gene>
<dbReference type="Pfam" id="PF06920">
    <property type="entry name" value="DHR-2_Lobe_A"/>
    <property type="match status" value="1"/>
</dbReference>
<feature type="region of interest" description="Disordered" evidence="1">
    <location>
        <begin position="172"/>
        <end position="209"/>
    </location>
</feature>
<feature type="compositionally biased region" description="Polar residues" evidence="1">
    <location>
        <begin position="117"/>
        <end position="135"/>
    </location>
</feature>